<feature type="domain" description="Peptidase M4 C-terminal" evidence="11">
    <location>
        <begin position="335"/>
        <end position="514"/>
    </location>
</feature>
<gene>
    <name evidence="13" type="ORF">ACFPN1_13170</name>
</gene>
<evidence type="ECO:0000256" key="7">
    <source>
        <dbReference type="ARBA" id="ARBA00023049"/>
    </source>
</evidence>
<evidence type="ECO:0000256" key="6">
    <source>
        <dbReference type="ARBA" id="ARBA00022833"/>
    </source>
</evidence>
<keyword evidence="7 9" id="KW-0482">Metalloprotease</keyword>
<dbReference type="PRINTS" id="PR00730">
    <property type="entry name" value="THERMOLYSIN"/>
</dbReference>
<comment type="subcellular location">
    <subcellularLocation>
        <location evidence="9">Secreted</location>
    </subcellularLocation>
</comment>
<dbReference type="Gene3D" id="1.10.390.10">
    <property type="entry name" value="Neutral Protease Domain 2"/>
    <property type="match status" value="1"/>
</dbReference>
<feature type="domain" description="Peptidase M4" evidence="10">
    <location>
        <begin position="186"/>
        <end position="332"/>
    </location>
</feature>
<feature type="signal peptide" evidence="9">
    <location>
        <begin position="1"/>
        <end position="21"/>
    </location>
</feature>
<keyword evidence="4 9" id="KW-0732">Signal</keyword>
<evidence type="ECO:0000256" key="4">
    <source>
        <dbReference type="ARBA" id="ARBA00022729"/>
    </source>
</evidence>
<dbReference type="InterPro" id="IPR011096">
    <property type="entry name" value="FTP_domain"/>
</dbReference>
<dbReference type="CDD" id="cd09597">
    <property type="entry name" value="M4_TLP"/>
    <property type="match status" value="1"/>
</dbReference>
<keyword evidence="2 9" id="KW-0645">Protease</keyword>
<dbReference type="Gene3D" id="3.10.450.490">
    <property type="match status" value="1"/>
</dbReference>
<evidence type="ECO:0000313" key="14">
    <source>
        <dbReference type="Proteomes" id="UP001596036"/>
    </source>
</evidence>
<feature type="chain" id="PRO_5045010197" description="Neutral metalloproteinase" evidence="9">
    <location>
        <begin position="22"/>
        <end position="515"/>
    </location>
</feature>
<dbReference type="SUPFAM" id="SSF55486">
    <property type="entry name" value="Metalloproteases ('zincins'), catalytic domain"/>
    <property type="match status" value="1"/>
</dbReference>
<organism evidence="13 14">
    <name type="scientific">Lysobacter yangpyeongensis</name>
    <dbReference type="NCBI Taxonomy" id="346182"/>
    <lineage>
        <taxon>Bacteria</taxon>
        <taxon>Pseudomonadati</taxon>
        <taxon>Pseudomonadota</taxon>
        <taxon>Gammaproteobacteria</taxon>
        <taxon>Lysobacterales</taxon>
        <taxon>Lysobacteraceae</taxon>
        <taxon>Lysobacter</taxon>
    </lineage>
</organism>
<comment type="similarity">
    <text evidence="1 9">Belongs to the peptidase M4 family.</text>
</comment>
<evidence type="ECO:0000256" key="8">
    <source>
        <dbReference type="ARBA" id="ARBA00023145"/>
    </source>
</evidence>
<evidence type="ECO:0000259" key="12">
    <source>
        <dbReference type="Pfam" id="PF07504"/>
    </source>
</evidence>
<dbReference type="RefSeq" id="WP_386755567.1">
    <property type="nucleotide sequence ID" value="NZ_JBHSNM010000005.1"/>
</dbReference>
<dbReference type="Gene3D" id="3.10.170.10">
    <property type="match status" value="1"/>
</dbReference>
<feature type="domain" description="FTP" evidence="12">
    <location>
        <begin position="48"/>
        <end position="91"/>
    </location>
</feature>
<evidence type="ECO:0000256" key="9">
    <source>
        <dbReference type="RuleBase" id="RU366073"/>
    </source>
</evidence>
<keyword evidence="3" id="KW-0479">Metal-binding</keyword>
<keyword evidence="5 9" id="KW-0378">Hydrolase</keyword>
<evidence type="ECO:0000256" key="5">
    <source>
        <dbReference type="ARBA" id="ARBA00022801"/>
    </source>
</evidence>
<dbReference type="InterPro" id="IPR027268">
    <property type="entry name" value="Peptidase_M4/M1_CTD_sf"/>
</dbReference>
<reference evidence="14" key="1">
    <citation type="journal article" date="2019" name="Int. J. Syst. Evol. Microbiol.">
        <title>The Global Catalogue of Microorganisms (GCM) 10K type strain sequencing project: providing services to taxonomists for standard genome sequencing and annotation.</title>
        <authorList>
            <consortium name="The Broad Institute Genomics Platform"/>
            <consortium name="The Broad Institute Genome Sequencing Center for Infectious Disease"/>
            <person name="Wu L."/>
            <person name="Ma J."/>
        </authorList>
    </citation>
    <scope>NUCLEOTIDE SEQUENCE [LARGE SCALE GENOMIC DNA]</scope>
    <source>
        <strain evidence="14">KACC 11407</strain>
    </source>
</reference>
<sequence length="515" mass="55244">MKLKHGALSLALFAAIGGAHAADRGGAVERAIDHLREHRAAARVSMRDGFIARDVLVDVDGSEHVRFDRTYAGLPVIGGDVVVHSRHGRYRDASLGQAERIDLSITPTLRADEAIVAAGTEFGSDFAGLPEQRLVVYARGKGRAQLAWQVRLHNAQADMTYIVAANARAARILDRWSNLETAAATGSARTLYSGTVSIGTNTVTGGYELRDVLRGKSYTIDASNSRTSGRIYKDTDNTWGDGTNADPLTVAAEAHYGTAVTWDYYLNIHGRHGIANDGRGAYNRVHYGRTYSNAFWNDGCFCMTYGDGDGVVTGPLVSLDIAGHEMSHGVTSRSAGLIYSGESGGLNEATSDILGTMVEFYANNTRDTPDYLIGEQIFKDNVAGSPPQRALRMMYKPSLDGRSPNCYVSTIGNMDVHYSSGVANHFYYLLAEGSGKKTYSGIDHTSPTCNGATLAGIGRSKAQRIWYRALTVYFTSTTNYAAARVATISAANDLYGATSTEAKAVAAAWTAVGVK</sequence>
<keyword evidence="6 9" id="KW-0862">Zinc</keyword>
<dbReference type="InterPro" id="IPR013856">
    <property type="entry name" value="Peptidase_M4_domain"/>
</dbReference>
<dbReference type="EMBL" id="JBHSNM010000005">
    <property type="protein sequence ID" value="MFC5571011.1"/>
    <property type="molecule type" value="Genomic_DNA"/>
</dbReference>
<comment type="function">
    <text evidence="9">Extracellular zinc metalloprotease.</text>
</comment>
<dbReference type="PANTHER" id="PTHR33794">
    <property type="entry name" value="BACILLOLYSIN"/>
    <property type="match status" value="1"/>
</dbReference>
<dbReference type="EC" id="3.4.24.-" evidence="9"/>
<dbReference type="InterPro" id="IPR001570">
    <property type="entry name" value="Peptidase_M4_C_domain"/>
</dbReference>
<keyword evidence="9" id="KW-0964">Secreted</keyword>
<dbReference type="InterPro" id="IPR023612">
    <property type="entry name" value="Peptidase_M4"/>
</dbReference>
<dbReference type="Pfam" id="PF02868">
    <property type="entry name" value="Peptidase_M4_C"/>
    <property type="match status" value="1"/>
</dbReference>
<dbReference type="Proteomes" id="UP001596036">
    <property type="component" value="Unassembled WGS sequence"/>
</dbReference>
<evidence type="ECO:0000256" key="1">
    <source>
        <dbReference type="ARBA" id="ARBA00009388"/>
    </source>
</evidence>
<evidence type="ECO:0000313" key="13">
    <source>
        <dbReference type="EMBL" id="MFC5571011.1"/>
    </source>
</evidence>
<protein>
    <recommendedName>
        <fullName evidence="9">Neutral metalloproteinase</fullName>
        <ecNumber evidence="9">3.4.24.-</ecNumber>
    </recommendedName>
</protein>
<evidence type="ECO:0000256" key="2">
    <source>
        <dbReference type="ARBA" id="ARBA00022670"/>
    </source>
</evidence>
<keyword evidence="14" id="KW-1185">Reference proteome</keyword>
<keyword evidence="8" id="KW-0865">Zymogen</keyword>
<dbReference type="InterPro" id="IPR050728">
    <property type="entry name" value="Zinc_Metalloprotease_M4"/>
</dbReference>
<evidence type="ECO:0000259" key="11">
    <source>
        <dbReference type="Pfam" id="PF02868"/>
    </source>
</evidence>
<comment type="caution">
    <text evidence="13">The sequence shown here is derived from an EMBL/GenBank/DDBJ whole genome shotgun (WGS) entry which is preliminary data.</text>
</comment>
<dbReference type="Pfam" id="PF01447">
    <property type="entry name" value="Peptidase_M4"/>
    <property type="match status" value="1"/>
</dbReference>
<evidence type="ECO:0000256" key="3">
    <source>
        <dbReference type="ARBA" id="ARBA00022723"/>
    </source>
</evidence>
<comment type="cofactor">
    <cofactor evidence="9">
        <name>Zn(2+)</name>
        <dbReference type="ChEBI" id="CHEBI:29105"/>
    </cofactor>
</comment>
<evidence type="ECO:0000259" key="10">
    <source>
        <dbReference type="Pfam" id="PF01447"/>
    </source>
</evidence>
<name>A0ABW0SQ61_9GAMM</name>
<dbReference type="PANTHER" id="PTHR33794:SF1">
    <property type="entry name" value="BACILLOLYSIN"/>
    <property type="match status" value="1"/>
</dbReference>
<dbReference type="Pfam" id="PF07504">
    <property type="entry name" value="FTP"/>
    <property type="match status" value="1"/>
</dbReference>
<proteinExistence type="inferred from homology"/>
<accession>A0ABW0SQ61</accession>